<organism evidence="1 2">
    <name type="scientific">Pseudomonas cichorii</name>
    <dbReference type="NCBI Taxonomy" id="36746"/>
    <lineage>
        <taxon>Bacteria</taxon>
        <taxon>Pseudomonadati</taxon>
        <taxon>Pseudomonadota</taxon>
        <taxon>Gammaproteobacteria</taxon>
        <taxon>Pseudomonadales</taxon>
        <taxon>Pseudomonadaceae</taxon>
        <taxon>Pseudomonas</taxon>
    </lineage>
</organism>
<proteinExistence type="predicted"/>
<dbReference type="Proteomes" id="UP000277236">
    <property type="component" value="Unassembled WGS sequence"/>
</dbReference>
<accession>A0A3M4MBX1</accession>
<reference evidence="1 2" key="1">
    <citation type="submission" date="2018-08" db="EMBL/GenBank/DDBJ databases">
        <title>Recombination of ecologically and evolutionarily significant loci maintains genetic cohesion in the Pseudomonas syringae species complex.</title>
        <authorList>
            <person name="Dillon M."/>
            <person name="Thakur S."/>
            <person name="Almeida R.N.D."/>
            <person name="Weir B.S."/>
            <person name="Guttman D.S."/>
        </authorList>
    </citation>
    <scope>NUCLEOTIDE SEQUENCE [LARGE SCALE GENOMIC DNA]</scope>
    <source>
        <strain evidence="1 2">ICMP 3353</strain>
    </source>
</reference>
<evidence type="ECO:0000313" key="2">
    <source>
        <dbReference type="Proteomes" id="UP000277236"/>
    </source>
</evidence>
<sequence>MCRTGDLVSQGCSLAPSAGVKRLRFAGLFRFAREGMFAH</sequence>
<gene>
    <name evidence="1" type="ORF">ALQ04_05181</name>
</gene>
<evidence type="ECO:0000313" key="1">
    <source>
        <dbReference type="EMBL" id="RMQ51332.1"/>
    </source>
</evidence>
<dbReference type="AlphaFoldDB" id="A0A3M4MBX1"/>
<name>A0A3M4MBX1_PSECI</name>
<protein>
    <submittedName>
        <fullName evidence="1">Uncharacterized protein</fullName>
    </submittedName>
</protein>
<comment type="caution">
    <text evidence="1">The sequence shown here is derived from an EMBL/GenBank/DDBJ whole genome shotgun (WGS) entry which is preliminary data.</text>
</comment>
<dbReference type="EMBL" id="RBRE01000001">
    <property type="protein sequence ID" value="RMQ51332.1"/>
    <property type="molecule type" value="Genomic_DNA"/>
</dbReference>